<evidence type="ECO:0000313" key="2">
    <source>
        <dbReference type="EMBL" id="KKK97387.1"/>
    </source>
</evidence>
<comment type="caution">
    <text evidence="2">The sequence shown here is derived from an EMBL/GenBank/DDBJ whole genome shotgun (WGS) entry which is preliminary data.</text>
</comment>
<name>A0A0F8ZU95_9ZZZZ</name>
<proteinExistence type="predicted"/>
<feature type="region of interest" description="Disordered" evidence="1">
    <location>
        <begin position="1"/>
        <end position="22"/>
    </location>
</feature>
<organism evidence="2">
    <name type="scientific">marine sediment metagenome</name>
    <dbReference type="NCBI Taxonomy" id="412755"/>
    <lineage>
        <taxon>unclassified sequences</taxon>
        <taxon>metagenomes</taxon>
        <taxon>ecological metagenomes</taxon>
    </lineage>
</organism>
<protein>
    <submittedName>
        <fullName evidence="2">Uncharacterized protein</fullName>
    </submittedName>
</protein>
<accession>A0A0F8ZU95</accession>
<dbReference type="AlphaFoldDB" id="A0A0F8ZU95"/>
<sequence>MDNTTTMVNQIREPVDTADYLN</sequence>
<feature type="non-terminal residue" evidence="2">
    <location>
        <position position="22"/>
    </location>
</feature>
<evidence type="ECO:0000256" key="1">
    <source>
        <dbReference type="SAM" id="MobiDB-lite"/>
    </source>
</evidence>
<gene>
    <name evidence="2" type="ORF">LCGC14_2653270</name>
</gene>
<reference evidence="2" key="1">
    <citation type="journal article" date="2015" name="Nature">
        <title>Complex archaea that bridge the gap between prokaryotes and eukaryotes.</title>
        <authorList>
            <person name="Spang A."/>
            <person name="Saw J.H."/>
            <person name="Jorgensen S.L."/>
            <person name="Zaremba-Niedzwiedzka K."/>
            <person name="Martijn J."/>
            <person name="Lind A.E."/>
            <person name="van Eijk R."/>
            <person name="Schleper C."/>
            <person name="Guy L."/>
            <person name="Ettema T.J."/>
        </authorList>
    </citation>
    <scope>NUCLEOTIDE SEQUENCE</scope>
</reference>
<dbReference type="EMBL" id="LAZR01046074">
    <property type="protein sequence ID" value="KKK97387.1"/>
    <property type="molecule type" value="Genomic_DNA"/>
</dbReference>